<accession>A0A6J4SFR6</accession>
<feature type="compositionally biased region" description="Low complexity" evidence="1">
    <location>
        <begin position="105"/>
        <end position="167"/>
    </location>
</feature>
<dbReference type="EMBL" id="CADCVV010000080">
    <property type="protein sequence ID" value="CAA9497835.1"/>
    <property type="molecule type" value="Genomic_DNA"/>
</dbReference>
<feature type="compositionally biased region" description="Basic and acidic residues" evidence="1">
    <location>
        <begin position="93"/>
        <end position="103"/>
    </location>
</feature>
<evidence type="ECO:0000313" key="2">
    <source>
        <dbReference type="EMBL" id="CAA9497835.1"/>
    </source>
</evidence>
<protein>
    <submittedName>
        <fullName evidence="2">Uncharacterized protein</fullName>
    </submittedName>
</protein>
<evidence type="ECO:0000256" key="1">
    <source>
        <dbReference type="SAM" id="MobiDB-lite"/>
    </source>
</evidence>
<gene>
    <name evidence="2" type="ORF">AVDCRST_MAG17-1175</name>
</gene>
<name>A0A6J4SFR6_9ACTN</name>
<proteinExistence type="predicted"/>
<dbReference type="AlphaFoldDB" id="A0A6J4SFR6"/>
<organism evidence="2">
    <name type="scientific">uncultured Solirubrobacterales bacterium</name>
    <dbReference type="NCBI Taxonomy" id="768556"/>
    <lineage>
        <taxon>Bacteria</taxon>
        <taxon>Bacillati</taxon>
        <taxon>Actinomycetota</taxon>
        <taxon>Thermoleophilia</taxon>
        <taxon>Solirubrobacterales</taxon>
        <taxon>environmental samples</taxon>
    </lineage>
</organism>
<sequence length="167" mass="17292">MAKRRPITREMPDAVREAVDRTVQATIGSAQLTRGRAQEAVDELVRTAGSSAEAVRERVIGVYEDRRPVTNEDLSEIRAELRKISRRLAAIEKRLSEDGDGGKGPRASGRASGGRAVDTKTASGGRAGSAKGAKSREGSSSGRAQGSRGSAASRGASSSRGSAGDAA</sequence>
<reference evidence="2" key="1">
    <citation type="submission" date="2020-02" db="EMBL/GenBank/DDBJ databases">
        <authorList>
            <person name="Meier V. D."/>
        </authorList>
    </citation>
    <scope>NUCLEOTIDE SEQUENCE</scope>
    <source>
        <strain evidence="2">AVDCRST_MAG17</strain>
    </source>
</reference>
<feature type="region of interest" description="Disordered" evidence="1">
    <location>
        <begin position="93"/>
        <end position="167"/>
    </location>
</feature>